<dbReference type="EMBL" id="CP014143">
    <property type="protein sequence ID" value="AOS98412.1"/>
    <property type="molecule type" value="Genomic_DNA"/>
</dbReference>
<sequence>MKKIIATITFSLISSLSFGFQCGPEKGEEEKFKESKSVLLFQVVATELKTTEFDGQEIGYSQATYRLIESFKGSEEKEGKVVEVLGYGTGLVGLIPGIYYLAFVGESNEYAKYPWLTICDVELSTFNIEGAEVEKKLEKIRSLK</sequence>
<dbReference type="AlphaFoldDB" id="A0A1C9WB85"/>
<dbReference type="RefSeq" id="WP_069948276.1">
    <property type="nucleotide sequence ID" value="NZ_CP014143.1"/>
</dbReference>
<reference evidence="2" key="1">
    <citation type="submission" date="2016-01" db="EMBL/GenBank/DDBJ databases">
        <title>Complete genome sequence of Microbulbifer sp. CCB-MM1, a halophile isolated from Matang Mangrove Forest, Perak.</title>
        <authorList>
            <person name="Moh T.H."/>
            <person name="Dinesh B."/>
            <person name="Lau N.-S."/>
            <person name="Go F."/>
            <person name="Alexander Chong S.-C."/>
        </authorList>
    </citation>
    <scope>NUCLEOTIDE SEQUENCE [LARGE SCALE GENOMIC DNA]</scope>
    <source>
        <strain evidence="2">CCB-MM1</strain>
    </source>
</reference>
<keyword evidence="2" id="KW-1185">Reference proteome</keyword>
<dbReference type="STRING" id="1769779.AUP74_03046"/>
<evidence type="ECO:0000313" key="1">
    <source>
        <dbReference type="EMBL" id="AOS98412.1"/>
    </source>
</evidence>
<dbReference type="OrthoDB" id="9831096at2"/>
<proteinExistence type="predicted"/>
<organism evidence="1 2">
    <name type="scientific">Microbulbifer aggregans</name>
    <dbReference type="NCBI Taxonomy" id="1769779"/>
    <lineage>
        <taxon>Bacteria</taxon>
        <taxon>Pseudomonadati</taxon>
        <taxon>Pseudomonadota</taxon>
        <taxon>Gammaproteobacteria</taxon>
        <taxon>Cellvibrionales</taxon>
        <taxon>Microbulbiferaceae</taxon>
        <taxon>Microbulbifer</taxon>
    </lineage>
</organism>
<gene>
    <name evidence="1" type="ORF">AUP74_03046</name>
</gene>
<name>A0A1C9WB85_9GAMM</name>
<accession>A0A1C9WB85</accession>
<evidence type="ECO:0000313" key="2">
    <source>
        <dbReference type="Proteomes" id="UP000095672"/>
    </source>
</evidence>
<protein>
    <submittedName>
        <fullName evidence="1">Uncharacterized protein</fullName>
    </submittedName>
</protein>
<dbReference type="Proteomes" id="UP000095672">
    <property type="component" value="Chromosome"/>
</dbReference>
<dbReference type="KEGG" id="micc:AUP74_03046"/>